<dbReference type="GeneID" id="132799741"/>
<evidence type="ECO:0000256" key="2">
    <source>
        <dbReference type="RuleBase" id="RU003690"/>
    </source>
</evidence>
<evidence type="ECO:0000313" key="4">
    <source>
        <dbReference type="RefSeq" id="XP_060668206.1"/>
    </source>
</evidence>
<dbReference type="RefSeq" id="XP_060668206.1">
    <property type="nucleotide sequence ID" value="XM_060812223.1"/>
</dbReference>
<name>A0ABM3ZUP8_ZIZJJ</name>
<evidence type="ECO:0000256" key="1">
    <source>
        <dbReference type="ARBA" id="ARBA00010838"/>
    </source>
</evidence>
<keyword evidence="3" id="KW-1185">Reference proteome</keyword>
<gene>
    <name evidence="4" type="primary">LOC132799741</name>
</gene>
<dbReference type="InterPro" id="IPR001360">
    <property type="entry name" value="Glyco_hydro_1"/>
</dbReference>
<dbReference type="PANTHER" id="PTHR10353:SF297">
    <property type="entry name" value="VICIANIN HYDROLASE-LIKE"/>
    <property type="match status" value="1"/>
</dbReference>
<sequence>MQATLTAEKNGVSIGQRTDVGWLYIYPRGIRELLIYIKHKYKNPPVYINENGVAEANNSTLPVKKAIKDGTRIRYLHGHLTYLLQSIKEGANVKGYYIWSFFDDFEWSSGYTIRFGLTYIDFKNNLKRHFKYSAYWLKMFLLN</sequence>
<protein>
    <submittedName>
        <fullName evidence="4">Vicianin hydrolase-like</fullName>
    </submittedName>
</protein>
<dbReference type="PANTHER" id="PTHR10353">
    <property type="entry name" value="GLYCOSYL HYDROLASE"/>
    <property type="match status" value="1"/>
</dbReference>
<dbReference type="PRINTS" id="PR00131">
    <property type="entry name" value="GLHYDRLASE1"/>
</dbReference>
<accession>A0ABM3ZUP8</accession>
<dbReference type="Gene3D" id="3.20.20.80">
    <property type="entry name" value="Glycosidases"/>
    <property type="match status" value="1"/>
</dbReference>
<organism evidence="3 4">
    <name type="scientific">Ziziphus jujuba</name>
    <name type="common">Chinese jujube</name>
    <name type="synonym">Ziziphus sativa</name>
    <dbReference type="NCBI Taxonomy" id="326968"/>
    <lineage>
        <taxon>Eukaryota</taxon>
        <taxon>Viridiplantae</taxon>
        <taxon>Streptophyta</taxon>
        <taxon>Embryophyta</taxon>
        <taxon>Tracheophyta</taxon>
        <taxon>Spermatophyta</taxon>
        <taxon>Magnoliopsida</taxon>
        <taxon>eudicotyledons</taxon>
        <taxon>Gunneridae</taxon>
        <taxon>Pentapetalae</taxon>
        <taxon>rosids</taxon>
        <taxon>fabids</taxon>
        <taxon>Rosales</taxon>
        <taxon>Rhamnaceae</taxon>
        <taxon>Paliureae</taxon>
        <taxon>Ziziphus</taxon>
    </lineage>
</organism>
<dbReference type="Pfam" id="PF00232">
    <property type="entry name" value="Glyco_hydro_1"/>
    <property type="match status" value="1"/>
</dbReference>
<evidence type="ECO:0000313" key="3">
    <source>
        <dbReference type="Proteomes" id="UP001652623"/>
    </source>
</evidence>
<dbReference type="Proteomes" id="UP001652623">
    <property type="component" value="Chromosome 1"/>
</dbReference>
<proteinExistence type="inferred from homology"/>
<comment type="similarity">
    <text evidence="1 2">Belongs to the glycosyl hydrolase 1 family.</text>
</comment>
<reference evidence="4" key="1">
    <citation type="submission" date="2025-08" db="UniProtKB">
        <authorList>
            <consortium name="RefSeq"/>
        </authorList>
    </citation>
    <scope>IDENTIFICATION</scope>
    <source>
        <tissue evidence="4">Seedling</tissue>
    </source>
</reference>
<dbReference type="InterPro" id="IPR017853">
    <property type="entry name" value="GH"/>
</dbReference>
<dbReference type="SUPFAM" id="SSF51445">
    <property type="entry name" value="(Trans)glycosidases"/>
    <property type="match status" value="1"/>
</dbReference>